<dbReference type="EMBL" id="JAMKOV010000082">
    <property type="protein sequence ID" value="KAI8034072.1"/>
    <property type="molecule type" value="Genomic_DNA"/>
</dbReference>
<protein>
    <submittedName>
        <fullName evidence="1">Uncharacterized protein</fullName>
    </submittedName>
</protein>
<comment type="caution">
    <text evidence="1">The sequence shown here is derived from an EMBL/GenBank/DDBJ whole genome shotgun (WGS) entry which is preliminary data.</text>
</comment>
<keyword evidence="2" id="KW-1185">Reference proteome</keyword>
<dbReference type="AlphaFoldDB" id="A0A9Q0BJ48"/>
<evidence type="ECO:0000313" key="2">
    <source>
        <dbReference type="Proteomes" id="UP001059596"/>
    </source>
</evidence>
<sequence length="35" mass="3949">MIDAVLVGLPLQKIRLGKEFFRSPSFHPKACHKSP</sequence>
<organism evidence="1 2">
    <name type="scientific">Drosophila gunungcola</name>
    <name type="common">fruit fly</name>
    <dbReference type="NCBI Taxonomy" id="103775"/>
    <lineage>
        <taxon>Eukaryota</taxon>
        <taxon>Metazoa</taxon>
        <taxon>Ecdysozoa</taxon>
        <taxon>Arthropoda</taxon>
        <taxon>Hexapoda</taxon>
        <taxon>Insecta</taxon>
        <taxon>Pterygota</taxon>
        <taxon>Neoptera</taxon>
        <taxon>Endopterygota</taxon>
        <taxon>Diptera</taxon>
        <taxon>Brachycera</taxon>
        <taxon>Muscomorpha</taxon>
        <taxon>Ephydroidea</taxon>
        <taxon>Drosophilidae</taxon>
        <taxon>Drosophila</taxon>
        <taxon>Sophophora</taxon>
    </lineage>
</organism>
<name>A0A9Q0BJ48_9MUSC</name>
<accession>A0A9Q0BJ48</accession>
<proteinExistence type="predicted"/>
<evidence type="ECO:0000313" key="1">
    <source>
        <dbReference type="EMBL" id="KAI8034072.1"/>
    </source>
</evidence>
<reference evidence="1" key="1">
    <citation type="journal article" date="2023" name="Genome Biol. Evol.">
        <title>Long-read-based Genome Assembly of Drosophila gunungcola Reveals Fewer Chemosensory Genes in Flower-breeding Species.</title>
        <authorList>
            <person name="Negi A."/>
            <person name="Liao B.Y."/>
            <person name="Yeh S.D."/>
        </authorList>
    </citation>
    <scope>NUCLEOTIDE SEQUENCE</scope>
    <source>
        <strain evidence="1">Sukarami</strain>
    </source>
</reference>
<gene>
    <name evidence="1" type="ORF">M5D96_013154</name>
</gene>
<dbReference type="Proteomes" id="UP001059596">
    <property type="component" value="Unassembled WGS sequence"/>
</dbReference>